<dbReference type="AlphaFoldDB" id="A0A2R5G8M9"/>
<evidence type="ECO:0000313" key="3">
    <source>
        <dbReference type="Proteomes" id="UP000241890"/>
    </source>
</evidence>
<dbReference type="InParanoid" id="A0A2R5G8M9"/>
<comment type="caution">
    <text evidence="2">The sequence shown here is derived from an EMBL/GenBank/DDBJ whole genome shotgun (WGS) entry which is preliminary data.</text>
</comment>
<proteinExistence type="predicted"/>
<evidence type="ECO:0000313" key="2">
    <source>
        <dbReference type="EMBL" id="GBG24411.1"/>
    </source>
</evidence>
<organism evidence="2 3">
    <name type="scientific">Hondaea fermentalgiana</name>
    <dbReference type="NCBI Taxonomy" id="2315210"/>
    <lineage>
        <taxon>Eukaryota</taxon>
        <taxon>Sar</taxon>
        <taxon>Stramenopiles</taxon>
        <taxon>Bigyra</taxon>
        <taxon>Labyrinthulomycetes</taxon>
        <taxon>Thraustochytrida</taxon>
        <taxon>Thraustochytriidae</taxon>
        <taxon>Hondaea</taxon>
    </lineage>
</organism>
<gene>
    <name evidence="2" type="ORF">FCC1311_006292</name>
</gene>
<feature type="non-terminal residue" evidence="2">
    <location>
        <position position="1"/>
    </location>
</feature>
<dbReference type="EMBL" id="BEYU01000005">
    <property type="protein sequence ID" value="GBG24411.1"/>
    <property type="molecule type" value="Genomic_DNA"/>
</dbReference>
<reference evidence="2 3" key="1">
    <citation type="submission" date="2017-12" db="EMBL/GenBank/DDBJ databases">
        <title>Sequencing, de novo assembly and annotation of complete genome of a new Thraustochytrid species, strain FCC1311.</title>
        <authorList>
            <person name="Sedici K."/>
            <person name="Godart F."/>
            <person name="Aiese Cigliano R."/>
            <person name="Sanseverino W."/>
            <person name="Barakat M."/>
            <person name="Ortet P."/>
            <person name="Marechal E."/>
            <person name="Cagnac O."/>
            <person name="Amato A."/>
        </authorList>
    </citation>
    <scope>NUCLEOTIDE SEQUENCE [LARGE SCALE GENOMIC DNA]</scope>
</reference>
<accession>A0A2R5G8M9</accession>
<dbReference type="Proteomes" id="UP000241890">
    <property type="component" value="Unassembled WGS sequence"/>
</dbReference>
<evidence type="ECO:0000256" key="1">
    <source>
        <dbReference type="SAM" id="MobiDB-lite"/>
    </source>
</evidence>
<sequence>TPMAPLLSISQPFQKPGASRRNGGRKSAMTNETSLLETTPEVTTRKKISTTAMRKPMTMTISMFTPAS</sequence>
<name>A0A2R5G8M9_9STRA</name>
<protein>
    <submittedName>
        <fullName evidence="2">Uncharacterized protein</fullName>
    </submittedName>
</protein>
<feature type="non-terminal residue" evidence="2">
    <location>
        <position position="68"/>
    </location>
</feature>
<keyword evidence="3" id="KW-1185">Reference proteome</keyword>
<feature type="region of interest" description="Disordered" evidence="1">
    <location>
        <begin position="1"/>
        <end position="34"/>
    </location>
</feature>